<dbReference type="PANTHER" id="PTHR10024:SF252">
    <property type="entry name" value="SYNAPTOTAGMIN-12"/>
    <property type="match status" value="1"/>
</dbReference>
<evidence type="ECO:0000313" key="4">
    <source>
        <dbReference type="RefSeq" id="XP_022238779.1"/>
    </source>
</evidence>
<dbReference type="InterPro" id="IPR035892">
    <property type="entry name" value="C2_domain_sf"/>
</dbReference>
<reference evidence="4" key="1">
    <citation type="submission" date="2025-08" db="UniProtKB">
        <authorList>
            <consortium name="RefSeq"/>
        </authorList>
    </citation>
    <scope>IDENTIFICATION</scope>
    <source>
        <tissue evidence="4">Muscle</tissue>
    </source>
</reference>
<dbReference type="SUPFAM" id="SSF49562">
    <property type="entry name" value="C2 domain (Calcium/lipid-binding domain, CaLB)"/>
    <property type="match status" value="1"/>
</dbReference>
<accession>A0ABM1S574</accession>
<dbReference type="Pfam" id="PF00168">
    <property type="entry name" value="C2"/>
    <property type="match status" value="1"/>
</dbReference>
<proteinExistence type="predicted"/>
<protein>
    <submittedName>
        <fullName evidence="4">Synaptotagmin-6-like</fullName>
    </submittedName>
</protein>
<dbReference type="SMART" id="SM00239">
    <property type="entry name" value="C2"/>
    <property type="match status" value="1"/>
</dbReference>
<name>A0ABM1S574_LIMPO</name>
<evidence type="ECO:0000259" key="2">
    <source>
        <dbReference type="PROSITE" id="PS50004"/>
    </source>
</evidence>
<dbReference type="Proteomes" id="UP000694941">
    <property type="component" value="Unplaced"/>
</dbReference>
<organism evidence="3 4">
    <name type="scientific">Limulus polyphemus</name>
    <name type="common">Atlantic horseshoe crab</name>
    <dbReference type="NCBI Taxonomy" id="6850"/>
    <lineage>
        <taxon>Eukaryota</taxon>
        <taxon>Metazoa</taxon>
        <taxon>Ecdysozoa</taxon>
        <taxon>Arthropoda</taxon>
        <taxon>Chelicerata</taxon>
        <taxon>Merostomata</taxon>
        <taxon>Xiphosura</taxon>
        <taxon>Limulidae</taxon>
        <taxon>Limulus</taxon>
    </lineage>
</organism>
<evidence type="ECO:0000256" key="1">
    <source>
        <dbReference type="SAM" id="MobiDB-lite"/>
    </source>
</evidence>
<dbReference type="RefSeq" id="XP_022238779.1">
    <property type="nucleotide sequence ID" value="XM_022383071.1"/>
</dbReference>
<sequence>MMKDLAVAAILICISAAVIAIFYGLCRILGGWTWLNTWMTGSKEETAHLTNCDDHYMKGYSNMVDSDLALDTCENYKHYGDGINEVNLVGEVKVIENKVDSIPLIPRPYTWIRQHSAPDPSNQSISPTENIIRQPSSDSEDKTSPECELPDILAFNGSSTKLKRALSCTSVSSDTSVVLDTLESPQSNGELEIGLEYDSETEDLIVIVNKARNLIGPDPNMNVDSYVRVFLLPDKTTNMQTRIQRRTADPLFKERFLFGVDSRDLGQRSVLCYIFTSDKYTNTLIGEAEIKLADVDFRKPYLNWMPILDSNP</sequence>
<evidence type="ECO:0000313" key="3">
    <source>
        <dbReference type="Proteomes" id="UP000694941"/>
    </source>
</evidence>
<dbReference type="GeneID" id="106457237"/>
<dbReference type="PROSITE" id="PS50004">
    <property type="entry name" value="C2"/>
    <property type="match status" value="1"/>
</dbReference>
<feature type="region of interest" description="Disordered" evidence="1">
    <location>
        <begin position="116"/>
        <end position="146"/>
    </location>
</feature>
<feature type="domain" description="C2" evidence="2">
    <location>
        <begin position="187"/>
        <end position="305"/>
    </location>
</feature>
<feature type="compositionally biased region" description="Polar residues" evidence="1">
    <location>
        <begin position="119"/>
        <end position="137"/>
    </location>
</feature>
<dbReference type="InterPro" id="IPR000008">
    <property type="entry name" value="C2_dom"/>
</dbReference>
<dbReference type="PANTHER" id="PTHR10024">
    <property type="entry name" value="SYNAPTOTAGMIN"/>
    <property type="match status" value="1"/>
</dbReference>
<dbReference type="Gene3D" id="2.60.40.150">
    <property type="entry name" value="C2 domain"/>
    <property type="match status" value="1"/>
</dbReference>
<gene>
    <name evidence="4" type="primary">LOC106457237</name>
</gene>
<keyword evidence="3" id="KW-1185">Reference proteome</keyword>